<keyword evidence="4" id="KW-0732">Signal</keyword>
<sequence>MEGNIMVRGVARCWLCVGVLVLMTVAVSQAETKQKATNPCKYTKHLPTKKRKLCHGLEMLRAASTGEKKIVQELLNQTETTYLLAYTEREGWRRGFTALLLAAENNHTEVAKLLVDYGSDVNHTSSAIVYLMAENGALDTLKLVLNLSAVADVKTSFGLSPLLIGAWNGYSGVVKALLGVGANPDVKTPLTLYSPLYMAAKAGDKTMANYLLSARADINVVTSWGVTALMTAIVWGHEEVAKLLLDKGADPNLAEKDGMTPLHYCMVPREDEVEAGQKAIIKKKAELIRLLLEKCPDPTITDVTGKTALDLAKMSNSTELQTLLEGYNRSNCN</sequence>
<feature type="repeat" description="ANK" evidence="3">
    <location>
        <begin position="191"/>
        <end position="223"/>
    </location>
</feature>
<feature type="repeat" description="ANK" evidence="3">
    <location>
        <begin position="224"/>
        <end position="256"/>
    </location>
</feature>
<dbReference type="GO" id="GO:0070531">
    <property type="term" value="C:BRCA1-A complex"/>
    <property type="evidence" value="ECO:0007669"/>
    <property type="project" value="TreeGrafter"/>
</dbReference>
<dbReference type="EMBL" id="JAHLQT010031643">
    <property type="protein sequence ID" value="KAG7160114.1"/>
    <property type="molecule type" value="Genomic_DNA"/>
</dbReference>
<keyword evidence="6" id="KW-1185">Reference proteome</keyword>
<keyword evidence="2 3" id="KW-0040">ANK repeat</keyword>
<dbReference type="InterPro" id="IPR002110">
    <property type="entry name" value="Ankyrin_rpt"/>
</dbReference>
<dbReference type="SMART" id="SM00248">
    <property type="entry name" value="ANK"/>
    <property type="match status" value="6"/>
</dbReference>
<dbReference type="PANTHER" id="PTHR24171:SF8">
    <property type="entry name" value="BRCA1-ASSOCIATED RING DOMAIN PROTEIN 1"/>
    <property type="match status" value="1"/>
</dbReference>
<proteinExistence type="predicted"/>
<evidence type="ECO:0000256" key="3">
    <source>
        <dbReference type="PROSITE-ProRule" id="PRU00023"/>
    </source>
</evidence>
<evidence type="ECO:0000313" key="6">
    <source>
        <dbReference type="Proteomes" id="UP000747542"/>
    </source>
</evidence>
<feature type="repeat" description="ANK" evidence="3">
    <location>
        <begin position="94"/>
        <end position="126"/>
    </location>
</feature>
<evidence type="ECO:0000256" key="1">
    <source>
        <dbReference type="ARBA" id="ARBA00022737"/>
    </source>
</evidence>
<dbReference type="PANTHER" id="PTHR24171">
    <property type="entry name" value="ANKYRIN REPEAT DOMAIN-CONTAINING PROTEIN 39-RELATED"/>
    <property type="match status" value="1"/>
</dbReference>
<organism evidence="5 6">
    <name type="scientific">Homarus americanus</name>
    <name type="common">American lobster</name>
    <dbReference type="NCBI Taxonomy" id="6706"/>
    <lineage>
        <taxon>Eukaryota</taxon>
        <taxon>Metazoa</taxon>
        <taxon>Ecdysozoa</taxon>
        <taxon>Arthropoda</taxon>
        <taxon>Crustacea</taxon>
        <taxon>Multicrustacea</taxon>
        <taxon>Malacostraca</taxon>
        <taxon>Eumalacostraca</taxon>
        <taxon>Eucarida</taxon>
        <taxon>Decapoda</taxon>
        <taxon>Pleocyemata</taxon>
        <taxon>Astacidea</taxon>
        <taxon>Nephropoidea</taxon>
        <taxon>Nephropidae</taxon>
        <taxon>Homarus</taxon>
    </lineage>
</organism>
<comment type="caution">
    <text evidence="5">The sequence shown here is derived from an EMBL/GenBank/DDBJ whole genome shotgun (WGS) entry which is preliminary data.</text>
</comment>
<dbReference type="GO" id="GO:0031436">
    <property type="term" value="C:BRCA1-BARD1 complex"/>
    <property type="evidence" value="ECO:0007669"/>
    <property type="project" value="TreeGrafter"/>
</dbReference>
<dbReference type="Pfam" id="PF12796">
    <property type="entry name" value="Ank_2"/>
    <property type="match status" value="2"/>
</dbReference>
<protein>
    <submittedName>
        <fullName evidence="5">Ankyrin-1-like 5</fullName>
    </submittedName>
</protein>
<evidence type="ECO:0000256" key="2">
    <source>
        <dbReference type="ARBA" id="ARBA00023043"/>
    </source>
</evidence>
<dbReference type="Gene3D" id="1.25.40.20">
    <property type="entry name" value="Ankyrin repeat-containing domain"/>
    <property type="match status" value="3"/>
</dbReference>
<dbReference type="PROSITE" id="PS50088">
    <property type="entry name" value="ANK_REPEAT"/>
    <property type="match status" value="4"/>
</dbReference>
<evidence type="ECO:0000256" key="4">
    <source>
        <dbReference type="SAM" id="SignalP"/>
    </source>
</evidence>
<gene>
    <name evidence="5" type="primary">Ank1-L5</name>
    <name evidence="5" type="ORF">Hamer_G012654</name>
</gene>
<dbReference type="Proteomes" id="UP000747542">
    <property type="component" value="Unassembled WGS sequence"/>
</dbReference>
<dbReference type="GO" id="GO:0004842">
    <property type="term" value="F:ubiquitin-protein transferase activity"/>
    <property type="evidence" value="ECO:0007669"/>
    <property type="project" value="TreeGrafter"/>
</dbReference>
<dbReference type="InterPro" id="IPR036770">
    <property type="entry name" value="Ankyrin_rpt-contain_sf"/>
</dbReference>
<dbReference type="PRINTS" id="PR01415">
    <property type="entry name" value="ANKYRIN"/>
</dbReference>
<feature type="signal peptide" evidence="4">
    <location>
        <begin position="1"/>
        <end position="30"/>
    </location>
</feature>
<evidence type="ECO:0000313" key="5">
    <source>
        <dbReference type="EMBL" id="KAG7160114.1"/>
    </source>
</evidence>
<reference evidence="5" key="1">
    <citation type="journal article" date="2021" name="Sci. Adv.">
        <title>The American lobster genome reveals insights on longevity, neural, and immune adaptations.</title>
        <authorList>
            <person name="Polinski J.M."/>
            <person name="Zimin A.V."/>
            <person name="Clark K.F."/>
            <person name="Kohn A.B."/>
            <person name="Sadowski N."/>
            <person name="Timp W."/>
            <person name="Ptitsyn A."/>
            <person name="Khanna P."/>
            <person name="Romanova D.Y."/>
            <person name="Williams P."/>
            <person name="Greenwood S.J."/>
            <person name="Moroz L.L."/>
            <person name="Walt D.R."/>
            <person name="Bodnar A.G."/>
        </authorList>
    </citation>
    <scope>NUCLEOTIDE SEQUENCE</scope>
    <source>
        <strain evidence="5">GMGI-L3</strain>
    </source>
</reference>
<feature type="repeat" description="ANK" evidence="3">
    <location>
        <begin position="157"/>
        <end position="189"/>
    </location>
</feature>
<feature type="chain" id="PRO_5035206351" evidence="4">
    <location>
        <begin position="31"/>
        <end position="333"/>
    </location>
</feature>
<dbReference type="SUPFAM" id="SSF48403">
    <property type="entry name" value="Ankyrin repeat"/>
    <property type="match status" value="1"/>
</dbReference>
<dbReference type="AlphaFoldDB" id="A0A8J5MQL3"/>
<dbReference type="PROSITE" id="PS50297">
    <property type="entry name" value="ANK_REP_REGION"/>
    <property type="match status" value="3"/>
</dbReference>
<dbReference type="GO" id="GO:0085020">
    <property type="term" value="P:protein K6-linked ubiquitination"/>
    <property type="evidence" value="ECO:0007669"/>
    <property type="project" value="TreeGrafter"/>
</dbReference>
<dbReference type="Pfam" id="PF00023">
    <property type="entry name" value="Ank"/>
    <property type="match status" value="1"/>
</dbReference>
<accession>A0A8J5MQL3</accession>
<name>A0A8J5MQL3_HOMAM</name>
<keyword evidence="1" id="KW-0677">Repeat</keyword>